<evidence type="ECO:0000313" key="2">
    <source>
        <dbReference type="Proteomes" id="UP000053989"/>
    </source>
</evidence>
<dbReference type="SUPFAM" id="SSF53098">
    <property type="entry name" value="Ribonuclease H-like"/>
    <property type="match status" value="1"/>
</dbReference>
<evidence type="ECO:0000313" key="1">
    <source>
        <dbReference type="EMBL" id="KIM50460.1"/>
    </source>
</evidence>
<dbReference type="AlphaFoldDB" id="A0A0C3CPB7"/>
<organism evidence="1 2">
    <name type="scientific">Scleroderma citrinum Foug A</name>
    <dbReference type="NCBI Taxonomy" id="1036808"/>
    <lineage>
        <taxon>Eukaryota</taxon>
        <taxon>Fungi</taxon>
        <taxon>Dikarya</taxon>
        <taxon>Basidiomycota</taxon>
        <taxon>Agaricomycotina</taxon>
        <taxon>Agaricomycetes</taxon>
        <taxon>Agaricomycetidae</taxon>
        <taxon>Boletales</taxon>
        <taxon>Sclerodermatineae</taxon>
        <taxon>Sclerodermataceae</taxon>
        <taxon>Scleroderma</taxon>
    </lineage>
</organism>
<protein>
    <recommendedName>
        <fullName evidence="3">DUF659 domain-containing protein</fullName>
    </recommendedName>
</protein>
<dbReference type="EMBL" id="KN822426">
    <property type="protein sequence ID" value="KIM50460.1"/>
    <property type="molecule type" value="Genomic_DNA"/>
</dbReference>
<dbReference type="InParanoid" id="A0A0C3CPB7"/>
<dbReference type="HOGENOM" id="CLU_071469_0_0_1"/>
<dbReference type="OrthoDB" id="3237158at2759"/>
<accession>A0A0C3CPB7</accession>
<proteinExistence type="predicted"/>
<evidence type="ECO:0008006" key="3">
    <source>
        <dbReference type="Google" id="ProtNLM"/>
    </source>
</evidence>
<name>A0A0C3CPB7_9AGAM</name>
<keyword evidence="2" id="KW-1185">Reference proteome</keyword>
<dbReference type="Proteomes" id="UP000053989">
    <property type="component" value="Unassembled WGS sequence"/>
</dbReference>
<dbReference type="InterPro" id="IPR012337">
    <property type="entry name" value="RNaseH-like_sf"/>
</dbReference>
<gene>
    <name evidence="1" type="ORF">SCLCIDRAFT_34272</name>
</gene>
<sequence>MSTKLFCLTADNASNNDSACDSIEQVFYQQQIYLFNSTFHCLPCLAHVLNLAIMDVMSANTQIANMEMTTAIWEFDPSLPSSHTLGDSLDVVAAIQTIAIKIQCSGQHIEYFHTLQNNCVHWGTAAGMLGHAYHLHQPINLFISSADELFGPITTICCNGQVAKRIPWSMFTFKVSNWEHLNDVHSIIADANNLQQSFSSETCAMLWHAIPALKELQMAWKAKKNME</sequence>
<reference evidence="2" key="2">
    <citation type="submission" date="2015-01" db="EMBL/GenBank/DDBJ databases">
        <title>Evolutionary Origins and Diversification of the Mycorrhizal Mutualists.</title>
        <authorList>
            <consortium name="DOE Joint Genome Institute"/>
            <consortium name="Mycorrhizal Genomics Consortium"/>
            <person name="Kohler A."/>
            <person name="Kuo A."/>
            <person name="Nagy L.G."/>
            <person name="Floudas D."/>
            <person name="Copeland A."/>
            <person name="Barry K.W."/>
            <person name="Cichocki N."/>
            <person name="Veneault-Fourrey C."/>
            <person name="LaButti K."/>
            <person name="Lindquist E.A."/>
            <person name="Lipzen A."/>
            <person name="Lundell T."/>
            <person name="Morin E."/>
            <person name="Murat C."/>
            <person name="Riley R."/>
            <person name="Ohm R."/>
            <person name="Sun H."/>
            <person name="Tunlid A."/>
            <person name="Henrissat B."/>
            <person name="Grigoriev I.V."/>
            <person name="Hibbett D.S."/>
            <person name="Martin F."/>
        </authorList>
    </citation>
    <scope>NUCLEOTIDE SEQUENCE [LARGE SCALE GENOMIC DNA]</scope>
    <source>
        <strain evidence="2">Foug A</strain>
    </source>
</reference>
<reference evidence="1 2" key="1">
    <citation type="submission" date="2014-04" db="EMBL/GenBank/DDBJ databases">
        <authorList>
            <consortium name="DOE Joint Genome Institute"/>
            <person name="Kuo A."/>
            <person name="Kohler A."/>
            <person name="Nagy L.G."/>
            <person name="Floudas D."/>
            <person name="Copeland A."/>
            <person name="Barry K.W."/>
            <person name="Cichocki N."/>
            <person name="Veneault-Fourrey C."/>
            <person name="LaButti K."/>
            <person name="Lindquist E.A."/>
            <person name="Lipzen A."/>
            <person name="Lundell T."/>
            <person name="Morin E."/>
            <person name="Murat C."/>
            <person name="Sun H."/>
            <person name="Tunlid A."/>
            <person name="Henrissat B."/>
            <person name="Grigoriev I.V."/>
            <person name="Hibbett D.S."/>
            <person name="Martin F."/>
            <person name="Nordberg H.P."/>
            <person name="Cantor M.N."/>
            <person name="Hua S.X."/>
        </authorList>
    </citation>
    <scope>NUCLEOTIDE SEQUENCE [LARGE SCALE GENOMIC DNA]</scope>
    <source>
        <strain evidence="1 2">Foug A</strain>
    </source>
</reference>